<dbReference type="Pfam" id="PF13487">
    <property type="entry name" value="HD_5"/>
    <property type="match status" value="1"/>
</dbReference>
<dbReference type="Proteomes" id="UP001060261">
    <property type="component" value="Chromosome"/>
</dbReference>
<name>A0ABY5YKC8_9DEIO</name>
<dbReference type="InterPro" id="IPR052020">
    <property type="entry name" value="Cyclic_di-GMP/3'3'-cGAMP_PDE"/>
</dbReference>
<dbReference type="Gene3D" id="1.10.3210.10">
    <property type="entry name" value="Hypothetical protein af1432"/>
    <property type="match status" value="1"/>
</dbReference>
<gene>
    <name evidence="4" type="ORF">N0D28_07860</name>
</gene>
<accession>A0ABY5YKC8</accession>
<keyword evidence="1" id="KW-0472">Membrane</keyword>
<feature type="transmembrane region" description="Helical" evidence="1">
    <location>
        <begin position="56"/>
        <end position="76"/>
    </location>
</feature>
<keyword evidence="5" id="KW-1185">Reference proteome</keyword>
<feature type="domain" description="HD-GYP" evidence="3">
    <location>
        <begin position="264"/>
        <end position="458"/>
    </location>
</feature>
<evidence type="ECO:0000256" key="1">
    <source>
        <dbReference type="SAM" id="Phobius"/>
    </source>
</evidence>
<evidence type="ECO:0000259" key="2">
    <source>
        <dbReference type="PROSITE" id="PS51831"/>
    </source>
</evidence>
<dbReference type="PANTHER" id="PTHR45228">
    <property type="entry name" value="CYCLIC DI-GMP PHOSPHODIESTERASE TM_0186-RELATED"/>
    <property type="match status" value="1"/>
</dbReference>
<reference evidence="4" key="1">
    <citation type="submission" date="2022-09" db="EMBL/GenBank/DDBJ databases">
        <title>genome sequence of Deinococcus rubellus.</title>
        <authorList>
            <person name="Srinivasan S."/>
        </authorList>
    </citation>
    <scope>NUCLEOTIDE SEQUENCE</scope>
    <source>
        <strain evidence="4">Ant6</strain>
    </source>
</reference>
<dbReference type="PROSITE" id="PS51831">
    <property type="entry name" value="HD"/>
    <property type="match status" value="1"/>
</dbReference>
<keyword evidence="1" id="KW-0812">Transmembrane</keyword>
<dbReference type="NCBIfam" id="TIGR00277">
    <property type="entry name" value="HDIG"/>
    <property type="match status" value="1"/>
</dbReference>
<keyword evidence="1" id="KW-1133">Transmembrane helix</keyword>
<dbReference type="EMBL" id="CP104213">
    <property type="protein sequence ID" value="UWX65552.1"/>
    <property type="molecule type" value="Genomic_DNA"/>
</dbReference>
<dbReference type="CDD" id="cd00077">
    <property type="entry name" value="HDc"/>
    <property type="match status" value="1"/>
</dbReference>
<sequence length="458" mass="50688">MSASAAPAAPPSPAPLIVLALLAAGGVAYGVVLRNTPLIVGMTVLCASLTQRLGGLWKWLPIAVYVLAFTATLVLVKTRPEPWSLAGALALILGLGLLSIREGSKARETEWLHDTVKALEEGSVKLGEARDAEAIIRAGIAILQNLRVAPHFAMVAYRRGTPMILAARGAFEPFIEQPIVPSDNDSRSVQADHWVAEEVLALLKRPQRKTQLVVNIYGRATQHLGLILLTREDREFEADEKSVVESFARFLGAQLGQVYAIRELRDANDLTLKALGSALEHRDDDTGGHTQRVMTLALRLAARLGWDDERLKAVRWGAYLHDLGKIAVPDAILHKRGPLDPNERASMQRHVTIGYDMLQDLHFLPAETLDLVRYHHERWDGGGYPSGLRGQDIPDAARLFSIIDVYDALVNARPYKPAWSRERALQELRRQSGSQFDPQFVDAFLRMMSEQDDAKLVR</sequence>
<dbReference type="SMART" id="SM00471">
    <property type="entry name" value="HDc"/>
    <property type="match status" value="1"/>
</dbReference>
<dbReference type="SUPFAM" id="SSF109604">
    <property type="entry name" value="HD-domain/PDEase-like"/>
    <property type="match status" value="1"/>
</dbReference>
<dbReference type="PROSITE" id="PS51832">
    <property type="entry name" value="HD_GYP"/>
    <property type="match status" value="1"/>
</dbReference>
<dbReference type="RefSeq" id="WP_260561808.1">
    <property type="nucleotide sequence ID" value="NZ_BAABEC010000008.1"/>
</dbReference>
<evidence type="ECO:0000313" key="5">
    <source>
        <dbReference type="Proteomes" id="UP001060261"/>
    </source>
</evidence>
<evidence type="ECO:0000259" key="3">
    <source>
        <dbReference type="PROSITE" id="PS51832"/>
    </source>
</evidence>
<dbReference type="InterPro" id="IPR037522">
    <property type="entry name" value="HD_GYP_dom"/>
</dbReference>
<dbReference type="InterPro" id="IPR006675">
    <property type="entry name" value="HDIG_dom"/>
</dbReference>
<evidence type="ECO:0000313" key="4">
    <source>
        <dbReference type="EMBL" id="UWX65552.1"/>
    </source>
</evidence>
<proteinExistence type="predicted"/>
<dbReference type="InterPro" id="IPR006674">
    <property type="entry name" value="HD_domain"/>
</dbReference>
<feature type="domain" description="HD" evidence="2">
    <location>
        <begin position="286"/>
        <end position="409"/>
    </location>
</feature>
<protein>
    <submittedName>
        <fullName evidence="4">HD-GYP domain-containing protein</fullName>
    </submittedName>
</protein>
<dbReference type="PANTHER" id="PTHR45228:SF8">
    <property type="entry name" value="TWO-COMPONENT RESPONSE REGULATOR-RELATED"/>
    <property type="match status" value="1"/>
</dbReference>
<dbReference type="InterPro" id="IPR003607">
    <property type="entry name" value="HD/PDEase_dom"/>
</dbReference>
<feature type="transmembrane region" description="Helical" evidence="1">
    <location>
        <begin position="16"/>
        <end position="35"/>
    </location>
</feature>
<organism evidence="4 5">
    <name type="scientific">Deinococcus rubellus</name>
    <dbReference type="NCBI Taxonomy" id="1889240"/>
    <lineage>
        <taxon>Bacteria</taxon>
        <taxon>Thermotogati</taxon>
        <taxon>Deinococcota</taxon>
        <taxon>Deinococci</taxon>
        <taxon>Deinococcales</taxon>
        <taxon>Deinococcaceae</taxon>
        <taxon>Deinococcus</taxon>
    </lineage>
</organism>